<sequence length="525" mass="56485">MTTDKIRVLGENTIGYESSAEGAIKFRTFNSLLNEENPWTFCQATAHEIESAVKKAAEAFPIFSSLLGLRRAAFLETIALEMEKYKAEILEVYVAESALPLGRAEGELTRTLAQIRRFAKIAKVAQWTDPTIDINDKADIRKTNVPIGPVVVFGASNFPLAFSTAGGDTVSALAAGCPVIVKAHPMHSGTSTLVAQAIRMAAQKTNMPEGVFSHLLDGDNSVGEALVKHPEVYGVGFTGSFNGGKALSHIAQQRERPIPVFAEMGSVNPVVVLPGIIEENGAHWALTLAESVNLGAGQFCTNPGLILGVQSIAFKTFCNQLGKALSEQKPSCMLHPKIFEAYEKGSSAMEQMGTRIAVDKKDSDKAHFAAPNLVEVSGGDFIKNAALQQEVFGPFSMVVICDDVEELNAVITHLDGQLTGTILGNPDELDAYGSVITSLQSKVGRLIFNGVPTGVEVCGAMQHGGPYPATTDSRFTSVGDDAVKRWVRPVAFQNWPDSMLPESLKNDNPLCLLRRYNGEFTSQKI</sequence>
<dbReference type="InterPro" id="IPR050740">
    <property type="entry name" value="Aldehyde_DH_Superfamily"/>
</dbReference>
<evidence type="ECO:0000256" key="1">
    <source>
        <dbReference type="ARBA" id="ARBA00023002"/>
    </source>
</evidence>
<organism evidence="3 4">
    <name type="scientific">Flagellimonas ochracea</name>
    <dbReference type="NCBI Taxonomy" id="2696472"/>
    <lineage>
        <taxon>Bacteria</taxon>
        <taxon>Pseudomonadati</taxon>
        <taxon>Bacteroidota</taxon>
        <taxon>Flavobacteriia</taxon>
        <taxon>Flavobacteriales</taxon>
        <taxon>Flavobacteriaceae</taxon>
        <taxon>Flagellimonas</taxon>
    </lineage>
</organism>
<dbReference type="SUPFAM" id="SSF53720">
    <property type="entry name" value="ALDH-like"/>
    <property type="match status" value="1"/>
</dbReference>
<dbReference type="PANTHER" id="PTHR43353:SF3">
    <property type="entry name" value="ALDEHYDE DEHYDROGENASE-RELATED"/>
    <property type="match status" value="1"/>
</dbReference>
<dbReference type="InterPro" id="IPR016162">
    <property type="entry name" value="Ald_DH_N"/>
</dbReference>
<name>A0A964TEZ6_9FLAO</name>
<dbReference type="CDD" id="cd07129">
    <property type="entry name" value="ALDH_KGSADH"/>
    <property type="match status" value="1"/>
</dbReference>
<dbReference type="InterPro" id="IPR044151">
    <property type="entry name" value="ALDH_KGSADH"/>
</dbReference>
<dbReference type="AlphaFoldDB" id="A0A964TEZ6"/>
<evidence type="ECO:0000313" key="3">
    <source>
        <dbReference type="EMBL" id="NAY92853.1"/>
    </source>
</evidence>
<keyword evidence="1" id="KW-0560">Oxidoreductase</keyword>
<reference evidence="3" key="1">
    <citation type="submission" date="2020-01" db="EMBL/GenBank/DDBJ databases">
        <title>Muricauda ochracea sp. nov., isolated from a tidal flat of Garorim bay in Korea.</title>
        <authorList>
            <person name="Kim D."/>
            <person name="Yoo Y."/>
            <person name="Kim J.-J."/>
        </authorList>
    </citation>
    <scope>NUCLEOTIDE SEQUENCE</scope>
    <source>
        <strain evidence="3">JGD-17</strain>
    </source>
</reference>
<proteinExistence type="predicted"/>
<dbReference type="RefSeq" id="WP_166524274.1">
    <property type="nucleotide sequence ID" value="NZ_JAAABI010000005.1"/>
</dbReference>
<evidence type="ECO:0000259" key="2">
    <source>
        <dbReference type="Pfam" id="PF00171"/>
    </source>
</evidence>
<dbReference type="InterPro" id="IPR016163">
    <property type="entry name" value="Ald_DH_C"/>
</dbReference>
<comment type="caution">
    <text evidence="3">The sequence shown here is derived from an EMBL/GenBank/DDBJ whole genome shotgun (WGS) entry which is preliminary data.</text>
</comment>
<dbReference type="InterPro" id="IPR015590">
    <property type="entry name" value="Aldehyde_DH_dom"/>
</dbReference>
<dbReference type="Proteomes" id="UP000667650">
    <property type="component" value="Unassembled WGS sequence"/>
</dbReference>
<feature type="domain" description="Aldehyde dehydrogenase" evidence="2">
    <location>
        <begin position="29"/>
        <end position="456"/>
    </location>
</feature>
<dbReference type="EMBL" id="JAAABI010000005">
    <property type="protein sequence ID" value="NAY92853.1"/>
    <property type="molecule type" value="Genomic_DNA"/>
</dbReference>
<gene>
    <name evidence="3" type="ORF">GTQ34_13095</name>
</gene>
<dbReference type="Gene3D" id="3.40.605.10">
    <property type="entry name" value="Aldehyde Dehydrogenase, Chain A, domain 1"/>
    <property type="match status" value="1"/>
</dbReference>
<dbReference type="Pfam" id="PF00171">
    <property type="entry name" value="Aldedh"/>
    <property type="match status" value="1"/>
</dbReference>
<dbReference type="InterPro" id="IPR016161">
    <property type="entry name" value="Ald_DH/histidinol_DH"/>
</dbReference>
<evidence type="ECO:0000313" key="4">
    <source>
        <dbReference type="Proteomes" id="UP000667650"/>
    </source>
</evidence>
<protein>
    <submittedName>
        <fullName evidence="3">Aldehyde dehydrogenase family protein</fullName>
    </submittedName>
</protein>
<accession>A0A964TEZ6</accession>
<dbReference type="Gene3D" id="3.40.309.10">
    <property type="entry name" value="Aldehyde Dehydrogenase, Chain A, domain 2"/>
    <property type="match status" value="1"/>
</dbReference>
<dbReference type="PANTHER" id="PTHR43353">
    <property type="entry name" value="SUCCINATE-SEMIALDEHYDE DEHYDROGENASE, MITOCHONDRIAL"/>
    <property type="match status" value="1"/>
</dbReference>
<dbReference type="GO" id="GO:0016620">
    <property type="term" value="F:oxidoreductase activity, acting on the aldehyde or oxo group of donors, NAD or NADP as acceptor"/>
    <property type="evidence" value="ECO:0007669"/>
    <property type="project" value="InterPro"/>
</dbReference>
<keyword evidence="4" id="KW-1185">Reference proteome</keyword>